<protein>
    <recommendedName>
        <fullName evidence="1">Reverse transcriptase domain-containing protein</fullName>
    </recommendedName>
</protein>
<dbReference type="CDD" id="cd01651">
    <property type="entry name" value="RT_G2_intron"/>
    <property type="match status" value="1"/>
</dbReference>
<comment type="caution">
    <text evidence="2">The sequence shown here is derived from an EMBL/GenBank/DDBJ whole genome shotgun (WGS) entry which is preliminary data.</text>
</comment>
<dbReference type="PANTHER" id="PTHR34047:SF8">
    <property type="entry name" value="PROTEIN YKFC"/>
    <property type="match status" value="1"/>
</dbReference>
<proteinExistence type="predicted"/>
<feature type="domain" description="Reverse transcriptase" evidence="1">
    <location>
        <begin position="57"/>
        <end position="276"/>
    </location>
</feature>
<accession>A0A1G2REU0</accession>
<evidence type="ECO:0000313" key="2">
    <source>
        <dbReference type="EMBL" id="OHA71363.1"/>
    </source>
</evidence>
<dbReference type="InterPro" id="IPR051083">
    <property type="entry name" value="GrpII_Intron_Splice-Mob/Def"/>
</dbReference>
<dbReference type="Pfam" id="PF00078">
    <property type="entry name" value="RVT_1"/>
    <property type="match status" value="1"/>
</dbReference>
<name>A0A1G2REU0_9BACT</name>
<dbReference type="AlphaFoldDB" id="A0A1G2REU0"/>
<dbReference type="EMBL" id="MHUC01000003">
    <property type="protein sequence ID" value="OHA71363.1"/>
    <property type="molecule type" value="Genomic_DNA"/>
</dbReference>
<gene>
    <name evidence="2" type="ORF">A3F15_02995</name>
</gene>
<evidence type="ECO:0000313" key="3">
    <source>
        <dbReference type="Proteomes" id="UP000177078"/>
    </source>
</evidence>
<sequence>MKIKFTHTYNYIISLENLLEAWKEFIIGKKNRKDVQLFEFNLMSNIITLHKELKSKTYKHSPYEAFNISDPKPRNIHKAKVKDRLLHHAIYRRLYSFLDKTFISDSYSCRLNKGIHKAINRFRYLTNKISKNNTKTIWILQCDIKKFFDSVGHKILTSILQEYIEDTDILWLFNCVIDSFHKYPGKGLPLGNLTSQLLVNVYMNKFDQFVKHKLKAKYYIRYADDFVIISQYKEWLQSILPEISIFLLNKLKLQLHPNKISIRTLSSGIDFLGWVHFPDHRVLRTTTKRRMFKRIKEMNRKEEIIQSYLGLISHGNAIKLQRKIERLSDEGTVR</sequence>
<dbReference type="PROSITE" id="PS50878">
    <property type="entry name" value="RT_POL"/>
    <property type="match status" value="1"/>
</dbReference>
<dbReference type="Proteomes" id="UP000177078">
    <property type="component" value="Unassembled WGS sequence"/>
</dbReference>
<dbReference type="PANTHER" id="PTHR34047">
    <property type="entry name" value="NUCLEAR INTRON MATURASE 1, MITOCHONDRIAL-RELATED"/>
    <property type="match status" value="1"/>
</dbReference>
<organism evidence="2 3">
    <name type="scientific">Candidatus Wildermuthbacteria bacterium RIFCSPHIGHO2_12_FULL_40_12</name>
    <dbReference type="NCBI Taxonomy" id="1802457"/>
    <lineage>
        <taxon>Bacteria</taxon>
        <taxon>Candidatus Wildermuthiibacteriota</taxon>
    </lineage>
</organism>
<dbReference type="InterPro" id="IPR000477">
    <property type="entry name" value="RT_dom"/>
</dbReference>
<reference evidence="2 3" key="1">
    <citation type="journal article" date="2016" name="Nat. Commun.">
        <title>Thousands of microbial genomes shed light on interconnected biogeochemical processes in an aquifer system.</title>
        <authorList>
            <person name="Anantharaman K."/>
            <person name="Brown C.T."/>
            <person name="Hug L.A."/>
            <person name="Sharon I."/>
            <person name="Castelle C.J."/>
            <person name="Probst A.J."/>
            <person name="Thomas B.C."/>
            <person name="Singh A."/>
            <person name="Wilkins M.J."/>
            <person name="Karaoz U."/>
            <person name="Brodie E.L."/>
            <person name="Williams K.H."/>
            <person name="Hubbard S.S."/>
            <person name="Banfield J.F."/>
        </authorList>
    </citation>
    <scope>NUCLEOTIDE SEQUENCE [LARGE SCALE GENOMIC DNA]</scope>
</reference>
<dbReference type="SUPFAM" id="SSF56672">
    <property type="entry name" value="DNA/RNA polymerases"/>
    <property type="match status" value="1"/>
</dbReference>
<evidence type="ECO:0000259" key="1">
    <source>
        <dbReference type="PROSITE" id="PS50878"/>
    </source>
</evidence>
<dbReference type="InterPro" id="IPR043502">
    <property type="entry name" value="DNA/RNA_pol_sf"/>
</dbReference>